<feature type="non-terminal residue" evidence="1">
    <location>
        <position position="1"/>
    </location>
</feature>
<name>A0A0F9D9A3_9ZZZZ</name>
<dbReference type="AlphaFoldDB" id="A0A0F9D9A3"/>
<sequence length="414" mass="43777">GGDLKAGDNIYINYDGADGDSYLYFYEAASATGASLMFNDGAGIFTFNHGLSTSAGNVTFAGDLRVSDRIFVNYNGVEGDGWIYFYDGGAEAGEHLKWDDTDDQFEFSNDLKVFGQIDCQLPTGGTSGQGIAMTSFDGVGSLSLENGTGTANVMAPSIMGKASHTTSAGLLIQGETFADDGSTAASIHMRAKDPDGNSAIDAGVVLAVQNWTTSLLSIDYAGVVKIDANVLDMDSHKIINVTDPTANQEAATKKYVDDNIGGASQSRTLAFYPSWRNANNWFFENTDEYLRVTTIGTPTQMGYVYIDMPEDADSFTVTGTMTLTATGAVTMTVEGEIEKRLTTGSWTAVAGSVSTVITHGGGGGDTTSAINWSQAFTVGWEVGAQYRLKITRDLTTTVNVSVVNVALYGATIQS</sequence>
<comment type="caution">
    <text evidence="1">The sequence shown here is derived from an EMBL/GenBank/DDBJ whole genome shotgun (WGS) entry which is preliminary data.</text>
</comment>
<reference evidence="1" key="1">
    <citation type="journal article" date="2015" name="Nature">
        <title>Complex archaea that bridge the gap between prokaryotes and eukaryotes.</title>
        <authorList>
            <person name="Spang A."/>
            <person name="Saw J.H."/>
            <person name="Jorgensen S.L."/>
            <person name="Zaremba-Niedzwiedzka K."/>
            <person name="Martijn J."/>
            <person name="Lind A.E."/>
            <person name="van Eijk R."/>
            <person name="Schleper C."/>
            <person name="Guy L."/>
            <person name="Ettema T.J."/>
        </authorList>
    </citation>
    <scope>NUCLEOTIDE SEQUENCE</scope>
</reference>
<evidence type="ECO:0000313" key="1">
    <source>
        <dbReference type="EMBL" id="KKL14371.1"/>
    </source>
</evidence>
<protein>
    <submittedName>
        <fullName evidence="1">Uncharacterized protein</fullName>
    </submittedName>
</protein>
<dbReference type="EMBL" id="LAZR01040486">
    <property type="protein sequence ID" value="KKL14371.1"/>
    <property type="molecule type" value="Genomic_DNA"/>
</dbReference>
<proteinExistence type="predicted"/>
<gene>
    <name evidence="1" type="ORF">LCGC14_2516350</name>
</gene>
<accession>A0A0F9D9A3</accession>
<organism evidence="1">
    <name type="scientific">marine sediment metagenome</name>
    <dbReference type="NCBI Taxonomy" id="412755"/>
    <lineage>
        <taxon>unclassified sequences</taxon>
        <taxon>metagenomes</taxon>
        <taxon>ecological metagenomes</taxon>
    </lineage>
</organism>